<protein>
    <recommendedName>
        <fullName evidence="2">HTH cro/C1-type domain-containing protein</fullName>
    </recommendedName>
</protein>
<dbReference type="InterPro" id="IPR001387">
    <property type="entry name" value="Cro/C1-type_HTH"/>
</dbReference>
<dbReference type="CDD" id="cd00093">
    <property type="entry name" value="HTH_XRE"/>
    <property type="match status" value="1"/>
</dbReference>
<sequence length="140" mass="15774">MTTKDSLVQIVKAEPKKYRQAELGRMLGVSKQRVRQIVNKVGLHHLVRLAHPARNEGGASKDTVHKSRKLRTRVFELYNGQYSSLVELARAMGISNSQIYRVKHGKRAINEKFIIGALKAFPGYRLDGLFYVVPEGSQDG</sequence>
<evidence type="ECO:0008006" key="2">
    <source>
        <dbReference type="Google" id="ProtNLM"/>
    </source>
</evidence>
<evidence type="ECO:0000313" key="1">
    <source>
        <dbReference type="EMBL" id="GAH57536.1"/>
    </source>
</evidence>
<organism evidence="1">
    <name type="scientific">marine sediment metagenome</name>
    <dbReference type="NCBI Taxonomy" id="412755"/>
    <lineage>
        <taxon>unclassified sequences</taxon>
        <taxon>metagenomes</taxon>
        <taxon>ecological metagenomes</taxon>
    </lineage>
</organism>
<reference evidence="1" key="1">
    <citation type="journal article" date="2014" name="Front. Microbiol.">
        <title>High frequency of phylogenetically diverse reductive dehalogenase-homologous genes in deep subseafloor sedimentary metagenomes.</title>
        <authorList>
            <person name="Kawai M."/>
            <person name="Futagami T."/>
            <person name="Toyoda A."/>
            <person name="Takaki Y."/>
            <person name="Nishi S."/>
            <person name="Hori S."/>
            <person name="Arai W."/>
            <person name="Tsubouchi T."/>
            <person name="Morono Y."/>
            <person name="Uchiyama I."/>
            <person name="Ito T."/>
            <person name="Fujiyama A."/>
            <person name="Inagaki F."/>
            <person name="Takami H."/>
        </authorList>
    </citation>
    <scope>NUCLEOTIDE SEQUENCE</scope>
    <source>
        <strain evidence="1">Expedition CK06-06</strain>
    </source>
</reference>
<accession>X1GI14</accession>
<name>X1GI14_9ZZZZ</name>
<dbReference type="EMBL" id="BARU01021171">
    <property type="protein sequence ID" value="GAH57536.1"/>
    <property type="molecule type" value="Genomic_DNA"/>
</dbReference>
<comment type="caution">
    <text evidence="1">The sequence shown here is derived from an EMBL/GenBank/DDBJ whole genome shotgun (WGS) entry which is preliminary data.</text>
</comment>
<dbReference type="AlphaFoldDB" id="X1GI14"/>
<proteinExistence type="predicted"/>
<gene>
    <name evidence="1" type="ORF">S03H2_34670</name>
</gene>